<dbReference type="SUPFAM" id="SSF56003">
    <property type="entry name" value="Molybdenum cofactor-binding domain"/>
    <property type="match status" value="1"/>
</dbReference>
<feature type="domain" description="Aldehyde oxidase/xanthine dehydrogenase first molybdopterin binding" evidence="2">
    <location>
        <begin position="1"/>
        <end position="134"/>
    </location>
</feature>
<evidence type="ECO:0000259" key="3">
    <source>
        <dbReference type="Pfam" id="PF20256"/>
    </source>
</evidence>
<proteinExistence type="predicted"/>
<keyword evidence="1" id="KW-0500">Molybdenum</keyword>
<name>A0A1B6F8E3_9HEMI</name>
<evidence type="ECO:0000256" key="1">
    <source>
        <dbReference type="ARBA" id="ARBA00022505"/>
    </source>
</evidence>
<sequence length="215" mass="24167">CACALAAYLLQRPVRTTMPLQANMRLAGGRYPMFLEYEVGINNEGVIQYMKAKYYVDKGITYNDSLTVLCTTFFQNIYDSSSWDVDFIDVLTDKATTTYARSPNGLSAVASIEHIMEHIAWSVKKDPVVVRLNNTRADSPIPEYVTEIKSKADYDARLQCCRDFNMANQWKKREISLVAMKYEVGFVGEFHALLSIYRLDGTVAISIGGVELGQG</sequence>
<dbReference type="InterPro" id="IPR037165">
    <property type="entry name" value="AldOxase/xan_DH_Mopterin-bd_sf"/>
</dbReference>
<dbReference type="PANTHER" id="PTHR11908">
    <property type="entry name" value="XANTHINE DEHYDROGENASE"/>
    <property type="match status" value="1"/>
</dbReference>
<dbReference type="InterPro" id="IPR016208">
    <property type="entry name" value="Ald_Oxase/xanthine_DH-like"/>
</dbReference>
<dbReference type="GO" id="GO:0016491">
    <property type="term" value="F:oxidoreductase activity"/>
    <property type="evidence" value="ECO:0007669"/>
    <property type="project" value="InterPro"/>
</dbReference>
<dbReference type="InterPro" id="IPR046867">
    <property type="entry name" value="AldOxase/xan_DH_MoCoBD2"/>
</dbReference>
<dbReference type="GO" id="GO:0005506">
    <property type="term" value="F:iron ion binding"/>
    <property type="evidence" value="ECO:0007669"/>
    <property type="project" value="InterPro"/>
</dbReference>
<dbReference type="InterPro" id="IPR008274">
    <property type="entry name" value="AldOxase/xan_DH_MoCoBD1"/>
</dbReference>
<dbReference type="EMBL" id="GECZ01023274">
    <property type="protein sequence ID" value="JAS46495.1"/>
    <property type="molecule type" value="Transcribed_RNA"/>
</dbReference>
<dbReference type="PANTHER" id="PTHR11908:SF132">
    <property type="entry name" value="ALDEHYDE OXIDASE 1-RELATED"/>
    <property type="match status" value="1"/>
</dbReference>
<dbReference type="Pfam" id="PF02738">
    <property type="entry name" value="MoCoBD_1"/>
    <property type="match status" value="1"/>
</dbReference>
<gene>
    <name evidence="4" type="ORF">g.3650</name>
</gene>
<evidence type="ECO:0000259" key="2">
    <source>
        <dbReference type="Pfam" id="PF02738"/>
    </source>
</evidence>
<dbReference type="Pfam" id="PF20256">
    <property type="entry name" value="MoCoBD_2"/>
    <property type="match status" value="1"/>
</dbReference>
<evidence type="ECO:0000313" key="4">
    <source>
        <dbReference type="EMBL" id="JAS46495.1"/>
    </source>
</evidence>
<dbReference type="AlphaFoldDB" id="A0A1B6F8E3"/>
<organism evidence="4">
    <name type="scientific">Cuerna arida</name>
    <dbReference type="NCBI Taxonomy" id="1464854"/>
    <lineage>
        <taxon>Eukaryota</taxon>
        <taxon>Metazoa</taxon>
        <taxon>Ecdysozoa</taxon>
        <taxon>Arthropoda</taxon>
        <taxon>Hexapoda</taxon>
        <taxon>Insecta</taxon>
        <taxon>Pterygota</taxon>
        <taxon>Neoptera</taxon>
        <taxon>Paraneoptera</taxon>
        <taxon>Hemiptera</taxon>
        <taxon>Auchenorrhyncha</taxon>
        <taxon>Membracoidea</taxon>
        <taxon>Cicadellidae</taxon>
        <taxon>Cicadellinae</taxon>
        <taxon>Proconiini</taxon>
        <taxon>Cuerna</taxon>
    </lineage>
</organism>
<feature type="non-terminal residue" evidence="4">
    <location>
        <position position="1"/>
    </location>
</feature>
<protein>
    <submittedName>
        <fullName evidence="4">Uncharacterized protein</fullName>
    </submittedName>
</protein>
<dbReference type="Gene3D" id="3.30.365.10">
    <property type="entry name" value="Aldehyde oxidase/xanthine dehydrogenase, molybdopterin binding domain"/>
    <property type="match status" value="2"/>
</dbReference>
<feature type="domain" description="Aldehyde oxidase/xanthine dehydrogenase second molybdopterin binding" evidence="3">
    <location>
        <begin position="148"/>
        <end position="215"/>
    </location>
</feature>
<reference evidence="4" key="1">
    <citation type="submission" date="2015-11" db="EMBL/GenBank/DDBJ databases">
        <title>De novo transcriptome assembly of four potential Pierce s Disease insect vectors from Arizona vineyards.</title>
        <authorList>
            <person name="Tassone E.E."/>
        </authorList>
    </citation>
    <scope>NUCLEOTIDE SEQUENCE</scope>
</reference>
<feature type="non-terminal residue" evidence="4">
    <location>
        <position position="215"/>
    </location>
</feature>
<accession>A0A1B6F8E3</accession>